<dbReference type="Proteomes" id="UP001258017">
    <property type="component" value="Unassembled WGS sequence"/>
</dbReference>
<comment type="similarity">
    <text evidence="4">Belongs to the adenylate kinase family.</text>
</comment>
<dbReference type="SUPFAM" id="SSF52540">
    <property type="entry name" value="P-loop containing nucleoside triphosphate hydrolases"/>
    <property type="match status" value="1"/>
</dbReference>
<evidence type="ECO:0000313" key="6">
    <source>
        <dbReference type="Proteomes" id="UP001258017"/>
    </source>
</evidence>
<keyword evidence="2" id="KW-0547">Nucleotide-binding</keyword>
<keyword evidence="6" id="KW-1185">Reference proteome</keyword>
<dbReference type="GO" id="GO:0019205">
    <property type="term" value="F:nucleobase-containing compound kinase activity"/>
    <property type="evidence" value="ECO:0007669"/>
    <property type="project" value="InterPro"/>
</dbReference>
<keyword evidence="3 4" id="KW-0418">Kinase</keyword>
<dbReference type="HAMAP" id="MF_00235">
    <property type="entry name" value="Adenylate_kinase_Adk"/>
    <property type="match status" value="1"/>
</dbReference>
<gene>
    <name evidence="5" type="ORF">KPH14_003718</name>
</gene>
<dbReference type="GO" id="GO:0005524">
    <property type="term" value="F:ATP binding"/>
    <property type="evidence" value="ECO:0007669"/>
    <property type="project" value="InterPro"/>
</dbReference>
<dbReference type="InterPro" id="IPR033690">
    <property type="entry name" value="Adenylat_kinase_CS"/>
</dbReference>
<comment type="caution">
    <text evidence="5">The sequence shown here is derived from an EMBL/GenBank/DDBJ whole genome shotgun (WGS) entry which is preliminary data.</text>
</comment>
<dbReference type="PANTHER" id="PTHR23359">
    <property type="entry name" value="NUCLEOTIDE KINASE"/>
    <property type="match status" value="1"/>
</dbReference>
<organism evidence="5 6">
    <name type="scientific">Odynerus spinipes</name>
    <dbReference type="NCBI Taxonomy" id="1348599"/>
    <lineage>
        <taxon>Eukaryota</taxon>
        <taxon>Metazoa</taxon>
        <taxon>Ecdysozoa</taxon>
        <taxon>Arthropoda</taxon>
        <taxon>Hexapoda</taxon>
        <taxon>Insecta</taxon>
        <taxon>Pterygota</taxon>
        <taxon>Neoptera</taxon>
        <taxon>Endopterygota</taxon>
        <taxon>Hymenoptera</taxon>
        <taxon>Apocrita</taxon>
        <taxon>Aculeata</taxon>
        <taxon>Vespoidea</taxon>
        <taxon>Vespidae</taxon>
        <taxon>Eumeninae</taxon>
        <taxon>Odynerus</taxon>
    </lineage>
</organism>
<dbReference type="InterPro" id="IPR000850">
    <property type="entry name" value="Adenylat/UMP-CMP_kin"/>
</dbReference>
<dbReference type="Gene3D" id="3.40.50.300">
    <property type="entry name" value="P-loop containing nucleotide triphosphate hydrolases"/>
    <property type="match status" value="1"/>
</dbReference>
<dbReference type="InterPro" id="IPR027417">
    <property type="entry name" value="P-loop_NTPase"/>
</dbReference>
<sequence>MKTVWVVGGPGCGKGTQCDRIKKKYGFLHISSGDLLRDEVASGSERGAALQELMSKGLFVSTDIVLELIKEKMDKAESEGLTKIGFLIDGYPRELDQGLLFEKKVCTVDLILFFDVSNDTMTKRLLSRGKSSGRADDNADAIKKRIEIFNEKNDKIIEHYKDKVVRINAEGSVDDVFQEACKALDRLLAN</sequence>
<proteinExistence type="inferred from homology"/>
<dbReference type="Pfam" id="PF00406">
    <property type="entry name" value="ADK"/>
    <property type="match status" value="1"/>
</dbReference>
<accession>A0AAD9RXS5</accession>
<reference evidence="5" key="1">
    <citation type="submission" date="2021-08" db="EMBL/GenBank/DDBJ databases">
        <authorList>
            <person name="Misof B."/>
            <person name="Oliver O."/>
            <person name="Podsiadlowski L."/>
            <person name="Donath A."/>
            <person name="Peters R."/>
            <person name="Mayer C."/>
            <person name="Rust J."/>
            <person name="Gunkel S."/>
            <person name="Lesny P."/>
            <person name="Martin S."/>
            <person name="Oeyen J.P."/>
            <person name="Petersen M."/>
            <person name="Panagiotis P."/>
            <person name="Wilbrandt J."/>
            <person name="Tanja T."/>
        </authorList>
    </citation>
    <scope>NUCLEOTIDE SEQUENCE</scope>
    <source>
        <strain evidence="5">GBR_01_08_01A</strain>
        <tissue evidence="5">Thorax + abdomen</tissue>
    </source>
</reference>
<keyword evidence="1 4" id="KW-0808">Transferase</keyword>
<evidence type="ECO:0000313" key="5">
    <source>
        <dbReference type="EMBL" id="KAK2587590.1"/>
    </source>
</evidence>
<evidence type="ECO:0000256" key="2">
    <source>
        <dbReference type="ARBA" id="ARBA00022741"/>
    </source>
</evidence>
<dbReference type="EMBL" id="JAIFRP010000006">
    <property type="protein sequence ID" value="KAK2587590.1"/>
    <property type="molecule type" value="Genomic_DNA"/>
</dbReference>
<evidence type="ECO:0000256" key="3">
    <source>
        <dbReference type="ARBA" id="ARBA00022777"/>
    </source>
</evidence>
<name>A0AAD9RXS5_9HYME</name>
<evidence type="ECO:0000256" key="1">
    <source>
        <dbReference type="ARBA" id="ARBA00022679"/>
    </source>
</evidence>
<dbReference type="PROSITE" id="PS00113">
    <property type="entry name" value="ADENYLATE_KINASE"/>
    <property type="match status" value="1"/>
</dbReference>
<evidence type="ECO:0000256" key="4">
    <source>
        <dbReference type="RuleBase" id="RU003330"/>
    </source>
</evidence>
<dbReference type="PRINTS" id="PR00094">
    <property type="entry name" value="ADENYLTKNASE"/>
</dbReference>
<protein>
    <submittedName>
        <fullName evidence="5">Uncharacterized protein</fullName>
    </submittedName>
</protein>
<dbReference type="CDD" id="cd01428">
    <property type="entry name" value="ADK"/>
    <property type="match status" value="1"/>
</dbReference>
<dbReference type="GO" id="GO:0006139">
    <property type="term" value="P:nucleobase-containing compound metabolic process"/>
    <property type="evidence" value="ECO:0007669"/>
    <property type="project" value="InterPro"/>
</dbReference>
<dbReference type="AlphaFoldDB" id="A0AAD9RXS5"/>
<reference evidence="5" key="2">
    <citation type="journal article" date="2023" name="Commun. Biol.">
        <title>Intrasexual cuticular hydrocarbon dimorphism in a wasp sheds light on hydrocarbon biosynthesis genes in Hymenoptera.</title>
        <authorList>
            <person name="Moris V.C."/>
            <person name="Podsiadlowski L."/>
            <person name="Martin S."/>
            <person name="Oeyen J.P."/>
            <person name="Donath A."/>
            <person name="Petersen M."/>
            <person name="Wilbrandt J."/>
            <person name="Misof B."/>
            <person name="Liedtke D."/>
            <person name="Thamm M."/>
            <person name="Scheiner R."/>
            <person name="Schmitt T."/>
            <person name="Niehuis O."/>
        </authorList>
    </citation>
    <scope>NUCLEOTIDE SEQUENCE</scope>
    <source>
        <strain evidence="5">GBR_01_08_01A</strain>
    </source>
</reference>